<dbReference type="GO" id="GO:0006355">
    <property type="term" value="P:regulation of DNA-templated transcription"/>
    <property type="evidence" value="ECO:0007669"/>
    <property type="project" value="InterPro"/>
</dbReference>
<sequence length="216" mass="23823">MIVIPLPSPANTLTPPISSNANPPFWIPIPIMIPERPTESPVFNVMADSPRVQFNLLNAHLHGRITIWTQPSHVTPGFRNEFQATPKTRTTNGIPPSLASPSWDGFASLASYLFSWQEYFDSESKQGKKLTEQDYSDMQQQLHGFGVTTVALDPTCGGSVIAIVIVEGQYMSPYDPDEGPSITGWRVQRWESSLEPVVLHPIFGNPTSTFGGQPTM</sequence>
<dbReference type="EMBL" id="OX465080">
    <property type="protein sequence ID" value="CAI9279492.1"/>
    <property type="molecule type" value="Genomic_DNA"/>
</dbReference>
<dbReference type="PANTHER" id="PTHR35130:SF1">
    <property type="entry name" value="MEDIATOR OF RNA POLYMERASE II TRANSCRIPTION SUBUNIT 16"/>
    <property type="match status" value="1"/>
</dbReference>
<accession>A0AA36E2F4</accession>
<name>A0AA36E2F4_LACSI</name>
<evidence type="ECO:0000313" key="2">
    <source>
        <dbReference type="Proteomes" id="UP001177003"/>
    </source>
</evidence>
<evidence type="ECO:0000313" key="1">
    <source>
        <dbReference type="EMBL" id="CAI9279492.1"/>
    </source>
</evidence>
<proteinExistence type="predicted"/>
<gene>
    <name evidence="1" type="ORF">LSALG_LOCUS19287</name>
</gene>
<dbReference type="PANTHER" id="PTHR35130">
    <property type="entry name" value="MEDIATOR OF RNA POLYMERASE II TRANSCRIPTION SUBUNIT 16"/>
    <property type="match status" value="1"/>
</dbReference>
<keyword evidence="2" id="KW-1185">Reference proteome</keyword>
<dbReference type="InterPro" id="IPR038836">
    <property type="entry name" value="MED16"/>
</dbReference>
<organism evidence="1 2">
    <name type="scientific">Lactuca saligna</name>
    <name type="common">Willowleaf lettuce</name>
    <dbReference type="NCBI Taxonomy" id="75948"/>
    <lineage>
        <taxon>Eukaryota</taxon>
        <taxon>Viridiplantae</taxon>
        <taxon>Streptophyta</taxon>
        <taxon>Embryophyta</taxon>
        <taxon>Tracheophyta</taxon>
        <taxon>Spermatophyta</taxon>
        <taxon>Magnoliopsida</taxon>
        <taxon>eudicotyledons</taxon>
        <taxon>Gunneridae</taxon>
        <taxon>Pentapetalae</taxon>
        <taxon>asterids</taxon>
        <taxon>campanulids</taxon>
        <taxon>Asterales</taxon>
        <taxon>Asteraceae</taxon>
        <taxon>Cichorioideae</taxon>
        <taxon>Cichorieae</taxon>
        <taxon>Lactucinae</taxon>
        <taxon>Lactuca</taxon>
    </lineage>
</organism>
<dbReference type="AlphaFoldDB" id="A0AA36E2F4"/>
<protein>
    <submittedName>
        <fullName evidence="1">Uncharacterized protein</fullName>
    </submittedName>
</protein>
<dbReference type="GO" id="GO:0016592">
    <property type="term" value="C:mediator complex"/>
    <property type="evidence" value="ECO:0007669"/>
    <property type="project" value="InterPro"/>
</dbReference>
<reference evidence="1" key="1">
    <citation type="submission" date="2023-04" db="EMBL/GenBank/DDBJ databases">
        <authorList>
            <person name="Vijverberg K."/>
            <person name="Xiong W."/>
            <person name="Schranz E."/>
        </authorList>
    </citation>
    <scope>NUCLEOTIDE SEQUENCE</scope>
</reference>
<dbReference type="Proteomes" id="UP001177003">
    <property type="component" value="Chromosome 4"/>
</dbReference>